<keyword evidence="8" id="KW-1185">Reference proteome</keyword>
<organism evidence="7 8">
    <name type="scientific">Paragonimus westermani</name>
    <dbReference type="NCBI Taxonomy" id="34504"/>
    <lineage>
        <taxon>Eukaryota</taxon>
        <taxon>Metazoa</taxon>
        <taxon>Spiralia</taxon>
        <taxon>Lophotrochozoa</taxon>
        <taxon>Platyhelminthes</taxon>
        <taxon>Trematoda</taxon>
        <taxon>Digenea</taxon>
        <taxon>Plagiorchiida</taxon>
        <taxon>Troglotremata</taxon>
        <taxon>Troglotrematidae</taxon>
        <taxon>Paragonimus</taxon>
    </lineage>
</organism>
<keyword evidence="6" id="KW-0472">Membrane</keyword>
<comment type="function">
    <text evidence="5">Catalyzes the O-sulfation of tyrosine residues within acidic motifs of polypeptides, using 3'-phosphoadenylyl sulfate (PAPS) as cosubstrate.</text>
</comment>
<protein>
    <recommendedName>
        <fullName evidence="2 5">Protein-tyrosine sulfotransferase</fullName>
        <ecNumber evidence="2 5">2.8.2.20</ecNumber>
    </recommendedName>
</protein>
<dbReference type="Pfam" id="PF13469">
    <property type="entry name" value="Sulfotransfer_3"/>
    <property type="match status" value="1"/>
</dbReference>
<dbReference type="Proteomes" id="UP000699462">
    <property type="component" value="Unassembled WGS sequence"/>
</dbReference>
<dbReference type="PANTHER" id="PTHR12788">
    <property type="entry name" value="PROTEIN-TYROSINE SULFOTRANSFERASE 2"/>
    <property type="match status" value="1"/>
</dbReference>
<dbReference type="GO" id="GO:0008476">
    <property type="term" value="F:protein-tyrosine sulfotransferase activity"/>
    <property type="evidence" value="ECO:0007669"/>
    <property type="project" value="UniProtKB-EC"/>
</dbReference>
<comment type="caution">
    <text evidence="7">The sequence shown here is derived from an EMBL/GenBank/DDBJ whole genome shotgun (WGS) entry which is preliminary data.</text>
</comment>
<dbReference type="GO" id="GO:0005794">
    <property type="term" value="C:Golgi apparatus"/>
    <property type="evidence" value="ECO:0007669"/>
    <property type="project" value="TreeGrafter"/>
</dbReference>
<proteinExistence type="inferred from homology"/>
<keyword evidence="6" id="KW-1133">Transmembrane helix</keyword>
<dbReference type="Gene3D" id="3.40.50.300">
    <property type="entry name" value="P-loop containing nucleotide triphosphate hydrolases"/>
    <property type="match status" value="1"/>
</dbReference>
<accession>A0A8T0DDE9</accession>
<evidence type="ECO:0000313" key="8">
    <source>
        <dbReference type="Proteomes" id="UP000699462"/>
    </source>
</evidence>
<comment type="similarity">
    <text evidence="1 5">Belongs to the protein sulfotransferase family.</text>
</comment>
<name>A0A8T0DDE9_9TREM</name>
<evidence type="ECO:0000256" key="5">
    <source>
        <dbReference type="RuleBase" id="RU365018"/>
    </source>
</evidence>
<keyword evidence="3 5" id="KW-0808">Transferase</keyword>
<dbReference type="OrthoDB" id="545675at2759"/>
<reference evidence="7 8" key="1">
    <citation type="submission" date="2019-07" db="EMBL/GenBank/DDBJ databases">
        <title>Annotation for the trematode Paragonimus westermani.</title>
        <authorList>
            <person name="Choi Y.-J."/>
        </authorList>
    </citation>
    <scope>NUCLEOTIDE SEQUENCE [LARGE SCALE GENOMIC DNA]</scope>
    <source>
        <strain evidence="7">180907_Pwestermani</strain>
    </source>
</reference>
<dbReference type="AlphaFoldDB" id="A0A8T0DDE9"/>
<dbReference type="EMBL" id="JTDF01005967">
    <property type="protein sequence ID" value="KAF8565855.1"/>
    <property type="molecule type" value="Genomic_DNA"/>
</dbReference>
<evidence type="ECO:0000256" key="1">
    <source>
        <dbReference type="ARBA" id="ARBA00009988"/>
    </source>
</evidence>
<keyword evidence="6" id="KW-0812">Transmembrane</keyword>
<evidence type="ECO:0000313" key="7">
    <source>
        <dbReference type="EMBL" id="KAF8565855.1"/>
    </source>
</evidence>
<comment type="catalytic activity">
    <reaction evidence="4 5">
        <text>L-tyrosyl-[protein] + 3'-phosphoadenylyl sulfate = O-sulfo-L-tyrosine-[protein] + adenosine 3',5'-bisphosphate + H(+)</text>
        <dbReference type="Rhea" id="RHEA:16801"/>
        <dbReference type="Rhea" id="RHEA-COMP:10136"/>
        <dbReference type="Rhea" id="RHEA-COMP:11688"/>
        <dbReference type="ChEBI" id="CHEBI:15378"/>
        <dbReference type="ChEBI" id="CHEBI:46858"/>
        <dbReference type="ChEBI" id="CHEBI:58339"/>
        <dbReference type="ChEBI" id="CHEBI:58343"/>
        <dbReference type="ChEBI" id="CHEBI:65286"/>
        <dbReference type="EC" id="2.8.2.20"/>
    </reaction>
</comment>
<evidence type="ECO:0000256" key="2">
    <source>
        <dbReference type="ARBA" id="ARBA00013262"/>
    </source>
</evidence>
<dbReference type="InterPro" id="IPR027417">
    <property type="entry name" value="P-loop_NTPase"/>
</dbReference>
<evidence type="ECO:0000256" key="6">
    <source>
        <dbReference type="SAM" id="Phobius"/>
    </source>
</evidence>
<evidence type="ECO:0000256" key="3">
    <source>
        <dbReference type="ARBA" id="ARBA00022679"/>
    </source>
</evidence>
<dbReference type="SUPFAM" id="SSF52540">
    <property type="entry name" value="P-loop containing nucleoside triphosphate hydrolases"/>
    <property type="match status" value="1"/>
</dbReference>
<feature type="transmembrane region" description="Helical" evidence="6">
    <location>
        <begin position="12"/>
        <end position="34"/>
    </location>
</feature>
<evidence type="ECO:0000256" key="4">
    <source>
        <dbReference type="ARBA" id="ARBA00048460"/>
    </source>
</evidence>
<dbReference type="EC" id="2.8.2.20" evidence="2 5"/>
<sequence length="337" mass="38771">MRILSTYFNRKISLRIFRTFLCLFPLFVFVKVFLRESTRCDSDNRDNYSLVFVGGYPRSGTTLMRVMLDVHPMIRCGPETVIIPKMLYHLNLLQTGSEHRRLVQAHLYPKAIYASFAAFIRSLVENAGKPAPVLCNKDPFSLVHMKLLSKLFPTAKFINMVRDGRAVISSIIRRKVKLTVRNYSYDEHMDRWANVTGKILEQCDFLGPATCRTVFYEKLVLRPKENMQAILEFLELPWDPVVLHHHSAMDQTSLNVMEPSSSQVTYPVHLRALSSWAEDASALSSMLVRAAHRHTRILSRLGYAQLDFPPIYGIPEEEVTNNTELLRSDSAFVKLYL</sequence>
<gene>
    <name evidence="7" type="ORF">P879_05921</name>
</gene>
<dbReference type="PANTHER" id="PTHR12788:SF10">
    <property type="entry name" value="PROTEIN-TYROSINE SULFOTRANSFERASE"/>
    <property type="match status" value="1"/>
</dbReference>
<dbReference type="InterPro" id="IPR026634">
    <property type="entry name" value="TPST-like"/>
</dbReference>